<dbReference type="RefSeq" id="XP_001420498.1">
    <property type="nucleotide sequence ID" value="XM_001420461.1"/>
</dbReference>
<dbReference type="Gramene" id="ABO98791">
    <property type="protein sequence ID" value="ABO98791"/>
    <property type="gene ID" value="OSTLU_26533"/>
</dbReference>
<dbReference type="OMA" id="ADHSSKP"/>
<organism evidence="12 13">
    <name type="scientific">Ostreococcus lucimarinus (strain CCE9901)</name>
    <dbReference type="NCBI Taxonomy" id="436017"/>
    <lineage>
        <taxon>Eukaryota</taxon>
        <taxon>Viridiplantae</taxon>
        <taxon>Chlorophyta</taxon>
        <taxon>Mamiellophyceae</taxon>
        <taxon>Mamiellales</taxon>
        <taxon>Bathycoccaceae</taxon>
        <taxon>Ostreococcus</taxon>
    </lineage>
</organism>
<evidence type="ECO:0000256" key="2">
    <source>
        <dbReference type="ARBA" id="ARBA00004496"/>
    </source>
</evidence>
<feature type="compositionally biased region" description="Low complexity" evidence="9">
    <location>
        <begin position="244"/>
        <end position="255"/>
    </location>
</feature>
<dbReference type="HOGENOM" id="CLU_042333_2_0_1"/>
<feature type="domain" description="SDE2/SF3A3 SAP" evidence="10">
    <location>
        <begin position="262"/>
        <end position="339"/>
    </location>
</feature>
<evidence type="ECO:0000313" key="12">
    <source>
        <dbReference type="EMBL" id="ABO98791.1"/>
    </source>
</evidence>
<feature type="region of interest" description="Disordered" evidence="9">
    <location>
        <begin position="244"/>
        <end position="277"/>
    </location>
</feature>
<name>A4S4U6_OSTLU</name>
<dbReference type="GO" id="GO:0008380">
    <property type="term" value="P:RNA splicing"/>
    <property type="evidence" value="ECO:0007669"/>
    <property type="project" value="UniProtKB-KW"/>
</dbReference>
<evidence type="ECO:0000256" key="7">
    <source>
        <dbReference type="ARBA" id="ARBA00023242"/>
    </source>
</evidence>
<evidence type="ECO:0000256" key="8">
    <source>
        <dbReference type="ARBA" id="ARBA00023306"/>
    </source>
</evidence>
<dbReference type="eggNOG" id="KOG2827">
    <property type="taxonomic scope" value="Eukaryota"/>
</dbReference>
<dbReference type="GO" id="GO:0005634">
    <property type="term" value="C:nucleus"/>
    <property type="evidence" value="ECO:0007669"/>
    <property type="project" value="UniProtKB-SubCell"/>
</dbReference>
<keyword evidence="5" id="KW-0507">mRNA processing</keyword>
<gene>
    <name evidence="12" type="ORF">OSTLU_26533</name>
</gene>
<comment type="similarity">
    <text evidence="3">Belongs to the SDE2 family.</text>
</comment>
<keyword evidence="6" id="KW-0508">mRNA splicing</keyword>
<evidence type="ECO:0000313" key="13">
    <source>
        <dbReference type="Proteomes" id="UP000001568"/>
    </source>
</evidence>
<dbReference type="GO" id="GO:0005737">
    <property type="term" value="C:cytoplasm"/>
    <property type="evidence" value="ECO:0007669"/>
    <property type="project" value="UniProtKB-SubCell"/>
</dbReference>
<proteinExistence type="inferred from homology"/>
<dbReference type="STRING" id="436017.A4S4U6"/>
<keyword evidence="4" id="KW-0963">Cytoplasm</keyword>
<feature type="domain" description="SDE2-like" evidence="11">
    <location>
        <begin position="82"/>
        <end position="183"/>
    </location>
</feature>
<evidence type="ECO:0000256" key="9">
    <source>
        <dbReference type="SAM" id="MobiDB-lite"/>
    </source>
</evidence>
<feature type="region of interest" description="Disordered" evidence="9">
    <location>
        <begin position="198"/>
        <end position="224"/>
    </location>
</feature>
<evidence type="ECO:0000256" key="5">
    <source>
        <dbReference type="ARBA" id="ARBA00022664"/>
    </source>
</evidence>
<comment type="subcellular location">
    <subcellularLocation>
        <location evidence="2">Cytoplasm</location>
    </subcellularLocation>
    <subcellularLocation>
        <location evidence="1">Nucleus</location>
    </subcellularLocation>
</comment>
<evidence type="ECO:0000256" key="3">
    <source>
        <dbReference type="ARBA" id="ARBA00008726"/>
    </source>
</evidence>
<accession>A4S4U6</accession>
<keyword evidence="7" id="KW-0539">Nucleus</keyword>
<evidence type="ECO:0000256" key="4">
    <source>
        <dbReference type="ARBA" id="ARBA00022490"/>
    </source>
</evidence>
<evidence type="ECO:0000259" key="10">
    <source>
        <dbReference type="Pfam" id="PF13297"/>
    </source>
</evidence>
<dbReference type="Pfam" id="PF22782">
    <property type="entry name" value="SDE2"/>
    <property type="match status" value="1"/>
</dbReference>
<keyword evidence="13" id="KW-1185">Reference proteome</keyword>
<dbReference type="InterPro" id="IPR053822">
    <property type="entry name" value="SDE2-like_dom"/>
</dbReference>
<dbReference type="PANTHER" id="PTHR12786">
    <property type="entry name" value="SPLICING FACTOR SF3A-RELATED"/>
    <property type="match status" value="1"/>
</dbReference>
<keyword evidence="8" id="KW-0131">Cell cycle</keyword>
<dbReference type="Proteomes" id="UP000001568">
    <property type="component" value="Chromosome 11"/>
</dbReference>
<dbReference type="InterPro" id="IPR051421">
    <property type="entry name" value="RNA_Proc_DNA_Dmg_Regulator"/>
</dbReference>
<dbReference type="InterPro" id="IPR025086">
    <property type="entry name" value="SDE2/SF3A3_SAP"/>
</dbReference>
<evidence type="ECO:0000259" key="11">
    <source>
        <dbReference type="Pfam" id="PF22782"/>
    </source>
</evidence>
<evidence type="ECO:0000256" key="1">
    <source>
        <dbReference type="ARBA" id="ARBA00004123"/>
    </source>
</evidence>
<feature type="compositionally biased region" description="Acidic residues" evidence="9">
    <location>
        <begin position="209"/>
        <end position="224"/>
    </location>
</feature>
<dbReference type="EMBL" id="CP000591">
    <property type="protein sequence ID" value="ABO98791.1"/>
    <property type="molecule type" value="Genomic_DNA"/>
</dbReference>
<dbReference type="PANTHER" id="PTHR12786:SF1">
    <property type="entry name" value="SPLICING REGULATOR SDE2"/>
    <property type="match status" value="1"/>
</dbReference>
<dbReference type="Pfam" id="PF13297">
    <property type="entry name" value="SDE2_2C"/>
    <property type="match status" value="1"/>
</dbReference>
<dbReference type="GO" id="GO:0006397">
    <property type="term" value="P:mRNA processing"/>
    <property type="evidence" value="ECO:0007669"/>
    <property type="project" value="UniProtKB-KW"/>
</dbReference>
<dbReference type="OrthoDB" id="515008at2759"/>
<dbReference type="AlphaFoldDB" id="A4S4U6"/>
<sequence>MPRVNVLVRALDGRTRCVECDLDDRDRSRDLARVVDALRARDAALVPYGARVAFSRSARARGDATVRASDALIAHVTCGLLGGKGGFGTQLRASARRGTQTTNFDACRDLSGRRLRAVNGEKKIAAWEAEKAERDAEAKAEKYLKSQAGGSGAARLRELEEKEREAYHAESAKVSESVNDAVASGFKNAAAIEAAKRKKAKKGKAVVGNDDESESESESDEDFDDSALLFPAAKKARVVPAAPAPALARANEPEASTSQSPTLAPTMAPPVMEQKEEGPLDLTRFDSAEALEAVGLERLKAELTAQKLKCGGTLRERAARLFLLRDNTRDEIDKKHWSK</sequence>
<reference evidence="12 13" key="1">
    <citation type="journal article" date="2007" name="Proc. Natl. Acad. Sci. U.S.A.">
        <title>The tiny eukaryote Ostreococcus provides genomic insights into the paradox of plankton speciation.</title>
        <authorList>
            <person name="Palenik B."/>
            <person name="Grimwood J."/>
            <person name="Aerts A."/>
            <person name="Rouze P."/>
            <person name="Salamov A."/>
            <person name="Putnam N."/>
            <person name="Dupont C."/>
            <person name="Jorgensen R."/>
            <person name="Derelle E."/>
            <person name="Rombauts S."/>
            <person name="Zhou K."/>
            <person name="Otillar R."/>
            <person name="Merchant S.S."/>
            <person name="Podell S."/>
            <person name="Gaasterland T."/>
            <person name="Napoli C."/>
            <person name="Gendler K."/>
            <person name="Manuell A."/>
            <person name="Tai V."/>
            <person name="Vallon O."/>
            <person name="Piganeau G."/>
            <person name="Jancek S."/>
            <person name="Heijde M."/>
            <person name="Jabbari K."/>
            <person name="Bowler C."/>
            <person name="Lohr M."/>
            <person name="Robbens S."/>
            <person name="Werner G."/>
            <person name="Dubchak I."/>
            <person name="Pazour G.J."/>
            <person name="Ren Q."/>
            <person name="Paulsen I."/>
            <person name="Delwiche C."/>
            <person name="Schmutz J."/>
            <person name="Rokhsar D."/>
            <person name="Van de Peer Y."/>
            <person name="Moreau H."/>
            <person name="Grigoriev I.V."/>
        </authorList>
    </citation>
    <scope>NUCLEOTIDE SEQUENCE [LARGE SCALE GENOMIC DNA]</scope>
    <source>
        <strain evidence="12 13">CCE9901</strain>
    </source>
</reference>
<dbReference type="KEGG" id="olu:OSTLU_26533"/>
<protein>
    <submittedName>
        <fullName evidence="12">Uncharacterized protein</fullName>
    </submittedName>
</protein>
<dbReference type="GeneID" id="5004507"/>
<evidence type="ECO:0000256" key="6">
    <source>
        <dbReference type="ARBA" id="ARBA00023187"/>
    </source>
</evidence>